<sequence length="246" mass="28544">MSGINKLFQDLEQSSIEKQNALNENKRLKEELAEVKKQLSNAQEKIRTLQDDNERSNTELTAATKRFESFEENLQTVSKRLNDPQEKLQTLQDENSCPNTELAVVTKQSMDYREKFQTLQDDYINQGQARPLMTMQEVCETMEKVQSYLIDNIDRFASTQATVENMEKRLLAMDIKLQASETARNAFDDIKEQASKEQMVEDQMKVQAKIEEIEKRLVDMDSDIKRQASETVHKVEDVKELVVDLI</sequence>
<keyword evidence="1" id="KW-0175">Coiled coil</keyword>
<dbReference type="EMBL" id="HF935408">
    <property type="protein sequence ID" value="CCX08280.1"/>
    <property type="molecule type" value="Genomic_DNA"/>
</dbReference>
<keyword evidence="3" id="KW-1185">Reference proteome</keyword>
<gene>
    <name evidence="2" type="ORF">PCON_07873</name>
</gene>
<feature type="coiled-coil region" evidence="1">
    <location>
        <begin position="4"/>
        <end position="73"/>
    </location>
</feature>
<evidence type="ECO:0000256" key="1">
    <source>
        <dbReference type="SAM" id="Coils"/>
    </source>
</evidence>
<organism evidence="2 3">
    <name type="scientific">Pyronema omphalodes (strain CBS 100304)</name>
    <name type="common">Pyronema confluens</name>
    <dbReference type="NCBI Taxonomy" id="1076935"/>
    <lineage>
        <taxon>Eukaryota</taxon>
        <taxon>Fungi</taxon>
        <taxon>Dikarya</taxon>
        <taxon>Ascomycota</taxon>
        <taxon>Pezizomycotina</taxon>
        <taxon>Pezizomycetes</taxon>
        <taxon>Pezizales</taxon>
        <taxon>Pyronemataceae</taxon>
        <taxon>Pyronema</taxon>
    </lineage>
</organism>
<proteinExistence type="predicted"/>
<dbReference type="Proteomes" id="UP000018144">
    <property type="component" value="Unassembled WGS sequence"/>
</dbReference>
<dbReference type="Gene3D" id="1.20.58.60">
    <property type="match status" value="1"/>
</dbReference>
<evidence type="ECO:0000313" key="2">
    <source>
        <dbReference type="EMBL" id="CCX08280.1"/>
    </source>
</evidence>
<protein>
    <submittedName>
        <fullName evidence="2">Uncharacterized protein</fullName>
    </submittedName>
</protein>
<accession>U4L6R2</accession>
<dbReference type="SUPFAM" id="SSF57997">
    <property type="entry name" value="Tropomyosin"/>
    <property type="match status" value="1"/>
</dbReference>
<feature type="coiled-coil region" evidence="1">
    <location>
        <begin position="196"/>
        <end position="230"/>
    </location>
</feature>
<name>U4L6R2_PYROM</name>
<evidence type="ECO:0000313" key="3">
    <source>
        <dbReference type="Proteomes" id="UP000018144"/>
    </source>
</evidence>
<reference evidence="2 3" key="1">
    <citation type="journal article" date="2013" name="PLoS Genet.">
        <title>The genome and development-dependent transcriptomes of Pyronema confluens: a window into fungal evolution.</title>
        <authorList>
            <person name="Traeger S."/>
            <person name="Altegoer F."/>
            <person name="Freitag M."/>
            <person name="Gabaldon T."/>
            <person name="Kempken F."/>
            <person name="Kumar A."/>
            <person name="Marcet-Houben M."/>
            <person name="Poggeler S."/>
            <person name="Stajich J.E."/>
            <person name="Nowrousian M."/>
        </authorList>
    </citation>
    <scope>NUCLEOTIDE SEQUENCE [LARGE SCALE GENOMIC DNA]</scope>
    <source>
        <strain evidence="3">CBS 100304</strain>
        <tissue evidence="2">Vegetative mycelium</tissue>
    </source>
</reference>
<dbReference type="AlphaFoldDB" id="U4L6R2"/>